<accession>A0A8S9N524</accession>
<gene>
    <name evidence="1" type="ORF">F2Q69_00052523</name>
</gene>
<evidence type="ECO:0000313" key="1">
    <source>
        <dbReference type="EMBL" id="KAF3487724.1"/>
    </source>
</evidence>
<name>A0A8S9N524_BRACR</name>
<sequence>MMRDLQGMQRCLQEKEDPRYLKGRQTHIKSKLDLRRWNQRSSISQGLKVFQRSQGMQVIFAKDDQRILQLHSFSEIVRVTRKVSGSKKKARIVTKSLWQERNRVEQVVTTGCNPEDIGYETTVINACSRSRKSLPQLVEACLEKLVKGSSFDTREAVREYLLFSEGTQCGFLRRYVFGITHSFLMEWICENEELLVQGRVWLNRWQFQIEIDSGWKHAYERKQMGLQGITVAEDEEFGVYGLLRLDKD</sequence>
<dbReference type="AlphaFoldDB" id="A0A8S9N524"/>
<protein>
    <submittedName>
        <fullName evidence="1">Uncharacterized protein</fullName>
    </submittedName>
</protein>
<proteinExistence type="predicted"/>
<organism evidence="1 2">
    <name type="scientific">Brassica cretica</name>
    <name type="common">Mustard</name>
    <dbReference type="NCBI Taxonomy" id="69181"/>
    <lineage>
        <taxon>Eukaryota</taxon>
        <taxon>Viridiplantae</taxon>
        <taxon>Streptophyta</taxon>
        <taxon>Embryophyta</taxon>
        <taxon>Tracheophyta</taxon>
        <taxon>Spermatophyta</taxon>
        <taxon>Magnoliopsida</taxon>
        <taxon>eudicotyledons</taxon>
        <taxon>Gunneridae</taxon>
        <taxon>Pentapetalae</taxon>
        <taxon>rosids</taxon>
        <taxon>malvids</taxon>
        <taxon>Brassicales</taxon>
        <taxon>Brassicaceae</taxon>
        <taxon>Brassiceae</taxon>
        <taxon>Brassica</taxon>
    </lineage>
</organism>
<evidence type="ECO:0000313" key="2">
    <source>
        <dbReference type="Proteomes" id="UP000712600"/>
    </source>
</evidence>
<comment type="caution">
    <text evidence="1">The sequence shown here is derived from an EMBL/GenBank/DDBJ whole genome shotgun (WGS) entry which is preliminary data.</text>
</comment>
<reference evidence="1" key="1">
    <citation type="submission" date="2019-12" db="EMBL/GenBank/DDBJ databases">
        <title>Genome sequencing and annotation of Brassica cretica.</title>
        <authorList>
            <person name="Studholme D.J."/>
            <person name="Sarris P."/>
        </authorList>
    </citation>
    <scope>NUCLEOTIDE SEQUENCE</scope>
    <source>
        <strain evidence="1">PFS-109/04</strain>
        <tissue evidence="1">Leaf</tissue>
    </source>
</reference>
<dbReference type="EMBL" id="QGKX02002183">
    <property type="protein sequence ID" value="KAF3487724.1"/>
    <property type="molecule type" value="Genomic_DNA"/>
</dbReference>
<dbReference type="Proteomes" id="UP000712600">
    <property type="component" value="Unassembled WGS sequence"/>
</dbReference>